<dbReference type="Gene3D" id="3.40.1000.10">
    <property type="entry name" value="Mog1/PsbP, alpha/beta/alpha sandwich"/>
    <property type="match status" value="1"/>
</dbReference>
<sequence length="530" mass="59789">MEYETYTSTVEGFAIDYPKKWMCVKNSGYSSVMFTPSPNQANFNLNVCVQDLRATCTFISTLLFSTFIAATRGQIPTPQEFLQVSIDQVKEMGAKGLEYGSVKIGVDNIDGYYMNYGLENPQGSVAIRQGFFQRENFTFVITLSVPTPLNTPDLVKVHQTAIRSFRLFTARGYKVCLMSPNIGECQIGNNHRFAIYSPKQWKTIKTSQTNQYHWKSDKQDNLHMQSSVDKLQAPIDTALKFNHWIKEEMQKKAIDGKVQVSSQSEIEHFIDLSGLENVKYSAIKLFFSSNTMEIKGDYEMVYLIVEDTVFTFTLITGLGENKDWSVLLESSVGALKLIEESADNSNKKTPAIPKDSILTYNLFVNIVGGYRVLIPKHFEVFEMNTNYYETVMFYSTLLKQANIPVFSINVEDLGVSVILPQYKGVIAQMMGESLDNARVLSDKPSRLDNYQASITEIHGFDSTISSGIVVALFKCAVIKRRVGVLISLRTAQTEYEALYKSSIFAFDTFKILGKQNNSKTSSSRSNRISK</sequence>
<keyword evidence="2" id="KW-1185">Reference proteome</keyword>
<organism evidence="1 2">
    <name type="scientific">Cavenderia fasciculata</name>
    <name type="common">Slime mold</name>
    <name type="synonym">Dictyostelium fasciculatum</name>
    <dbReference type="NCBI Taxonomy" id="261658"/>
    <lineage>
        <taxon>Eukaryota</taxon>
        <taxon>Amoebozoa</taxon>
        <taxon>Evosea</taxon>
        <taxon>Eumycetozoa</taxon>
        <taxon>Dictyostelia</taxon>
        <taxon>Acytosteliales</taxon>
        <taxon>Cavenderiaceae</taxon>
        <taxon>Cavenderia</taxon>
    </lineage>
</organism>
<gene>
    <name evidence="1" type="ORF">DFA_05563</name>
</gene>
<dbReference type="OrthoDB" id="18734at2759"/>
<dbReference type="OMA" id="IIQCAVV"/>
<dbReference type="RefSeq" id="XP_004361282.1">
    <property type="nucleotide sequence ID" value="XM_004361225.1"/>
</dbReference>
<name>F4PLK9_CACFS</name>
<reference evidence="2" key="1">
    <citation type="journal article" date="2011" name="Genome Res.">
        <title>Phylogeny-wide analysis of social amoeba genomes highlights ancient origins for complex intercellular communication.</title>
        <authorList>
            <person name="Heidel A.J."/>
            <person name="Lawal H.M."/>
            <person name="Felder M."/>
            <person name="Schilde C."/>
            <person name="Helps N.R."/>
            <person name="Tunggal B."/>
            <person name="Rivero F."/>
            <person name="John U."/>
            <person name="Schleicher M."/>
            <person name="Eichinger L."/>
            <person name="Platzer M."/>
            <person name="Noegel A.A."/>
            <person name="Schaap P."/>
            <person name="Gloeckner G."/>
        </authorList>
    </citation>
    <scope>NUCLEOTIDE SEQUENCE [LARGE SCALE GENOMIC DNA]</scope>
    <source>
        <strain evidence="2">SH3</strain>
    </source>
</reference>
<dbReference type="AlphaFoldDB" id="F4PLK9"/>
<evidence type="ECO:0000313" key="2">
    <source>
        <dbReference type="Proteomes" id="UP000007797"/>
    </source>
</evidence>
<evidence type="ECO:0000313" key="1">
    <source>
        <dbReference type="EMBL" id="EGG23431.1"/>
    </source>
</evidence>
<protein>
    <submittedName>
        <fullName evidence="1">Uncharacterized protein</fullName>
    </submittedName>
</protein>
<dbReference type="GeneID" id="14875833"/>
<accession>F4PLK9</accession>
<dbReference type="KEGG" id="dfa:DFA_05563"/>
<dbReference type="Proteomes" id="UP000007797">
    <property type="component" value="Unassembled WGS sequence"/>
</dbReference>
<proteinExistence type="predicted"/>
<dbReference type="EMBL" id="GL883008">
    <property type="protein sequence ID" value="EGG23431.1"/>
    <property type="molecule type" value="Genomic_DNA"/>
</dbReference>